<dbReference type="CDD" id="cd02022">
    <property type="entry name" value="DPCK"/>
    <property type="match status" value="1"/>
</dbReference>
<accession>A0A9D2BNG6</accession>
<keyword evidence="3" id="KW-0963">Cytoplasm</keyword>
<gene>
    <name evidence="3 5" type="primary">coaE</name>
    <name evidence="5" type="ORF">H9980_06930</name>
</gene>
<sequence>MKVYGITGSIATGKSTVTNYLREKGYLVVDSDKLAYDALTIDEDCIDRVKKRFDLHGDTIDRKALGRIVFNDPIAKKDLENIIHPYVINKIKETIHNNQNLEIIFLDIPLLFESNLEYLCDKIIVVYLNYQEEVKRLMKRDNIDEKYAKIIISNQMNIEDKKRLADIVLDNNKSLENLYQQIDLMLEGNSNE</sequence>
<keyword evidence="2 3" id="KW-0067">ATP-binding</keyword>
<dbReference type="PANTHER" id="PTHR10695:SF46">
    <property type="entry name" value="BIFUNCTIONAL COENZYME A SYNTHASE-RELATED"/>
    <property type="match status" value="1"/>
</dbReference>
<comment type="catalytic activity">
    <reaction evidence="3">
        <text>3'-dephospho-CoA + ATP = ADP + CoA + H(+)</text>
        <dbReference type="Rhea" id="RHEA:18245"/>
        <dbReference type="ChEBI" id="CHEBI:15378"/>
        <dbReference type="ChEBI" id="CHEBI:30616"/>
        <dbReference type="ChEBI" id="CHEBI:57287"/>
        <dbReference type="ChEBI" id="CHEBI:57328"/>
        <dbReference type="ChEBI" id="CHEBI:456216"/>
        <dbReference type="EC" id="2.7.1.24"/>
    </reaction>
</comment>
<dbReference type="EMBL" id="DXET01000150">
    <property type="protein sequence ID" value="HIX81689.1"/>
    <property type="molecule type" value="Genomic_DNA"/>
</dbReference>
<dbReference type="EC" id="2.7.1.24" evidence="3 4"/>
<dbReference type="GO" id="GO:0004140">
    <property type="term" value="F:dephospho-CoA kinase activity"/>
    <property type="evidence" value="ECO:0007669"/>
    <property type="project" value="UniProtKB-UniRule"/>
</dbReference>
<comment type="subcellular location">
    <subcellularLocation>
        <location evidence="3">Cytoplasm</location>
    </subcellularLocation>
</comment>
<dbReference type="Pfam" id="PF01121">
    <property type="entry name" value="CoaE"/>
    <property type="match status" value="1"/>
</dbReference>
<dbReference type="HAMAP" id="MF_00376">
    <property type="entry name" value="Dephospho_CoA_kinase"/>
    <property type="match status" value="1"/>
</dbReference>
<dbReference type="PANTHER" id="PTHR10695">
    <property type="entry name" value="DEPHOSPHO-COA KINASE-RELATED"/>
    <property type="match status" value="1"/>
</dbReference>
<reference evidence="5" key="2">
    <citation type="submission" date="2021-04" db="EMBL/GenBank/DDBJ databases">
        <authorList>
            <person name="Gilroy R."/>
        </authorList>
    </citation>
    <scope>NUCLEOTIDE SEQUENCE</scope>
    <source>
        <strain evidence="5">ChiGjej1B1-14440</strain>
    </source>
</reference>
<evidence type="ECO:0000256" key="2">
    <source>
        <dbReference type="ARBA" id="ARBA00022840"/>
    </source>
</evidence>
<evidence type="ECO:0000256" key="3">
    <source>
        <dbReference type="HAMAP-Rule" id="MF_00376"/>
    </source>
</evidence>
<dbReference type="AlphaFoldDB" id="A0A9D2BNG6"/>
<evidence type="ECO:0000256" key="4">
    <source>
        <dbReference type="NCBIfam" id="TIGR00152"/>
    </source>
</evidence>
<dbReference type="GO" id="GO:0015937">
    <property type="term" value="P:coenzyme A biosynthetic process"/>
    <property type="evidence" value="ECO:0007669"/>
    <property type="project" value="UniProtKB-UniRule"/>
</dbReference>
<dbReference type="PROSITE" id="PS51219">
    <property type="entry name" value="DPCK"/>
    <property type="match status" value="1"/>
</dbReference>
<evidence type="ECO:0000313" key="6">
    <source>
        <dbReference type="Proteomes" id="UP000886724"/>
    </source>
</evidence>
<dbReference type="SUPFAM" id="SSF52540">
    <property type="entry name" value="P-loop containing nucleoside triphosphate hydrolases"/>
    <property type="match status" value="1"/>
</dbReference>
<dbReference type="GO" id="GO:0005524">
    <property type="term" value="F:ATP binding"/>
    <property type="evidence" value="ECO:0007669"/>
    <property type="project" value="UniProtKB-UniRule"/>
</dbReference>
<proteinExistence type="inferred from homology"/>
<dbReference type="NCBIfam" id="TIGR00152">
    <property type="entry name" value="dephospho-CoA kinase"/>
    <property type="match status" value="1"/>
</dbReference>
<comment type="caution">
    <text evidence="5">The sequence shown here is derived from an EMBL/GenBank/DDBJ whole genome shotgun (WGS) entry which is preliminary data.</text>
</comment>
<keyword evidence="1 3" id="KW-0547">Nucleotide-binding</keyword>
<dbReference type="GO" id="GO:0005737">
    <property type="term" value="C:cytoplasm"/>
    <property type="evidence" value="ECO:0007669"/>
    <property type="project" value="UniProtKB-SubCell"/>
</dbReference>
<comment type="similarity">
    <text evidence="3">Belongs to the CoaE family.</text>
</comment>
<keyword evidence="3 5" id="KW-0808">Transferase</keyword>
<evidence type="ECO:0000313" key="5">
    <source>
        <dbReference type="EMBL" id="HIX81689.1"/>
    </source>
</evidence>
<organism evidence="5 6">
    <name type="scientific">Candidatus Erysipelatoclostridium merdavium</name>
    <dbReference type="NCBI Taxonomy" id="2838566"/>
    <lineage>
        <taxon>Bacteria</taxon>
        <taxon>Bacillati</taxon>
        <taxon>Bacillota</taxon>
        <taxon>Erysipelotrichia</taxon>
        <taxon>Erysipelotrichales</taxon>
        <taxon>Erysipelotrichales incertae sedis</taxon>
    </lineage>
</organism>
<reference evidence="5" key="1">
    <citation type="journal article" date="2021" name="PeerJ">
        <title>Extensive microbial diversity within the chicken gut microbiome revealed by metagenomics and culture.</title>
        <authorList>
            <person name="Gilroy R."/>
            <person name="Ravi A."/>
            <person name="Getino M."/>
            <person name="Pursley I."/>
            <person name="Horton D.L."/>
            <person name="Alikhan N.F."/>
            <person name="Baker D."/>
            <person name="Gharbi K."/>
            <person name="Hall N."/>
            <person name="Watson M."/>
            <person name="Adriaenssens E.M."/>
            <person name="Foster-Nyarko E."/>
            <person name="Jarju S."/>
            <person name="Secka A."/>
            <person name="Antonio M."/>
            <person name="Oren A."/>
            <person name="Chaudhuri R.R."/>
            <person name="La Ragione R."/>
            <person name="Hildebrand F."/>
            <person name="Pallen M.J."/>
        </authorList>
    </citation>
    <scope>NUCLEOTIDE SEQUENCE</scope>
    <source>
        <strain evidence="5">ChiGjej1B1-14440</strain>
    </source>
</reference>
<evidence type="ECO:0000256" key="1">
    <source>
        <dbReference type="ARBA" id="ARBA00022741"/>
    </source>
</evidence>
<dbReference type="InterPro" id="IPR027417">
    <property type="entry name" value="P-loop_NTPase"/>
</dbReference>
<feature type="binding site" evidence="3">
    <location>
        <begin position="11"/>
        <end position="16"/>
    </location>
    <ligand>
        <name>ATP</name>
        <dbReference type="ChEBI" id="CHEBI:30616"/>
    </ligand>
</feature>
<protein>
    <recommendedName>
        <fullName evidence="3 4">Dephospho-CoA kinase</fullName>
        <ecNumber evidence="3 4">2.7.1.24</ecNumber>
    </recommendedName>
    <alternativeName>
        <fullName evidence="3">Dephosphocoenzyme A kinase</fullName>
    </alternativeName>
</protein>
<comment type="function">
    <text evidence="3">Catalyzes the phosphorylation of the 3'-hydroxyl group of dephosphocoenzyme A to form coenzyme A.</text>
</comment>
<dbReference type="InterPro" id="IPR001977">
    <property type="entry name" value="Depp_CoAkinase"/>
</dbReference>
<keyword evidence="3" id="KW-0173">Coenzyme A biosynthesis</keyword>
<dbReference type="Gene3D" id="3.40.50.300">
    <property type="entry name" value="P-loop containing nucleotide triphosphate hydrolases"/>
    <property type="match status" value="1"/>
</dbReference>
<comment type="pathway">
    <text evidence="3">Cofactor biosynthesis; coenzyme A biosynthesis; CoA from (R)-pantothenate: step 5/5.</text>
</comment>
<name>A0A9D2BNG6_9FIRM</name>
<dbReference type="Proteomes" id="UP000886724">
    <property type="component" value="Unassembled WGS sequence"/>
</dbReference>
<keyword evidence="3 5" id="KW-0418">Kinase</keyword>